<dbReference type="NCBIfam" id="TIGR00326">
    <property type="entry name" value="eubact_ribD"/>
    <property type="match status" value="1"/>
</dbReference>
<feature type="active site" description="Proton donor" evidence="16">
    <location>
        <position position="52"/>
    </location>
</feature>
<evidence type="ECO:0000313" key="20">
    <source>
        <dbReference type="EMBL" id="GGG33530.1"/>
    </source>
</evidence>
<feature type="binding site" evidence="18">
    <location>
        <position position="84"/>
    </location>
    <ligand>
        <name>Zn(2+)</name>
        <dbReference type="ChEBI" id="CHEBI:29105"/>
        <note>catalytic</note>
    </ligand>
</feature>
<dbReference type="InterPro" id="IPR002734">
    <property type="entry name" value="RibDG_C"/>
</dbReference>
<evidence type="ECO:0000256" key="4">
    <source>
        <dbReference type="ARBA" id="ARBA00005259"/>
    </source>
</evidence>
<dbReference type="AlphaFoldDB" id="A0A917GAX9"/>
<comment type="catalytic activity">
    <reaction evidence="14 15">
        <text>2,5-diamino-6-hydroxy-4-(5-phosphoribosylamino)-pyrimidine + H2O + H(+) = 5-amino-6-(5-phospho-D-ribosylamino)uracil + NH4(+)</text>
        <dbReference type="Rhea" id="RHEA:21868"/>
        <dbReference type="ChEBI" id="CHEBI:15377"/>
        <dbReference type="ChEBI" id="CHEBI:15378"/>
        <dbReference type="ChEBI" id="CHEBI:28938"/>
        <dbReference type="ChEBI" id="CHEBI:58453"/>
        <dbReference type="ChEBI" id="CHEBI:58614"/>
        <dbReference type="EC" id="3.5.4.26"/>
    </reaction>
</comment>
<dbReference type="SUPFAM" id="SSF53597">
    <property type="entry name" value="Dihydrofolate reductase-like"/>
    <property type="match status" value="1"/>
</dbReference>
<dbReference type="InterPro" id="IPR011549">
    <property type="entry name" value="RibD_C"/>
</dbReference>
<feature type="binding site" evidence="18">
    <location>
        <position position="50"/>
    </location>
    <ligand>
        <name>Zn(2+)</name>
        <dbReference type="ChEBI" id="CHEBI:29105"/>
        <note>catalytic</note>
    </ligand>
</feature>
<comment type="pathway">
    <text evidence="2 15">Cofactor biosynthesis; riboflavin biosynthesis; 5-amino-6-(D-ribitylamino)uracil from GTP: step 2/4.</text>
</comment>
<dbReference type="GO" id="GO:0008270">
    <property type="term" value="F:zinc ion binding"/>
    <property type="evidence" value="ECO:0007669"/>
    <property type="project" value="InterPro"/>
</dbReference>
<gene>
    <name evidence="20" type="primary">ribD</name>
    <name evidence="20" type="ORF">GCM10007425_30280</name>
</gene>
<dbReference type="NCBIfam" id="TIGR00227">
    <property type="entry name" value="ribD_Cterm"/>
    <property type="match status" value="1"/>
</dbReference>
<keyword evidence="12" id="KW-0511">Multifunctional enzyme</keyword>
<dbReference type="InterPro" id="IPR016192">
    <property type="entry name" value="APOBEC/CMP_deaminase_Zn-bd"/>
</dbReference>
<name>A0A917GAX9_9BACI</name>
<dbReference type="CDD" id="cd01284">
    <property type="entry name" value="Riboflavin_deaminase-reductase"/>
    <property type="match status" value="1"/>
</dbReference>
<dbReference type="InterPro" id="IPR024072">
    <property type="entry name" value="DHFR-like_dom_sf"/>
</dbReference>
<organism evidence="20 21">
    <name type="scientific">Lysinibacillus alkalisoli</name>
    <dbReference type="NCBI Taxonomy" id="1911548"/>
    <lineage>
        <taxon>Bacteria</taxon>
        <taxon>Bacillati</taxon>
        <taxon>Bacillota</taxon>
        <taxon>Bacilli</taxon>
        <taxon>Bacillales</taxon>
        <taxon>Bacillaceae</taxon>
        <taxon>Lysinibacillus</taxon>
    </lineage>
</organism>
<feature type="binding site" evidence="17">
    <location>
        <position position="170"/>
    </location>
    <ligand>
        <name>NADP(+)</name>
        <dbReference type="ChEBI" id="CHEBI:58349"/>
    </ligand>
</feature>
<dbReference type="PROSITE" id="PS51747">
    <property type="entry name" value="CYT_DCMP_DEAMINASES_2"/>
    <property type="match status" value="1"/>
</dbReference>
<evidence type="ECO:0000256" key="16">
    <source>
        <dbReference type="PIRSR" id="PIRSR006769-1"/>
    </source>
</evidence>
<feature type="binding site" evidence="17">
    <location>
        <position position="200"/>
    </location>
    <ligand>
        <name>NADP(+)</name>
        <dbReference type="ChEBI" id="CHEBI:58349"/>
    </ligand>
</feature>
<comment type="caution">
    <text evidence="20">The sequence shown here is derived from an EMBL/GenBank/DDBJ whole genome shotgun (WGS) entry which is preliminary data.</text>
</comment>
<feature type="domain" description="CMP/dCMP-type deaminase" evidence="19">
    <location>
        <begin position="1"/>
        <end position="123"/>
    </location>
</feature>
<comment type="similarity">
    <text evidence="5 15">In the C-terminal section; belongs to the HTP reductase family.</text>
</comment>
<keyword evidence="7 15" id="KW-0479">Metal-binding</keyword>
<evidence type="ECO:0000256" key="14">
    <source>
        <dbReference type="ARBA" id="ARBA00049886"/>
    </source>
</evidence>
<reference evidence="20" key="2">
    <citation type="submission" date="2020-09" db="EMBL/GenBank/DDBJ databases">
        <authorList>
            <person name="Sun Q."/>
            <person name="Zhou Y."/>
        </authorList>
    </citation>
    <scope>NUCLEOTIDE SEQUENCE</scope>
    <source>
        <strain evidence="20">CGMCC 1.15760</strain>
    </source>
</reference>
<evidence type="ECO:0000256" key="18">
    <source>
        <dbReference type="PIRSR" id="PIRSR006769-3"/>
    </source>
</evidence>
<evidence type="ECO:0000256" key="2">
    <source>
        <dbReference type="ARBA" id="ARBA00004882"/>
    </source>
</evidence>
<evidence type="ECO:0000256" key="1">
    <source>
        <dbReference type="ARBA" id="ARBA00002151"/>
    </source>
</evidence>
<evidence type="ECO:0000259" key="19">
    <source>
        <dbReference type="PROSITE" id="PS51747"/>
    </source>
</evidence>
<dbReference type="EMBL" id="BMJT01000015">
    <property type="protein sequence ID" value="GGG33530.1"/>
    <property type="molecule type" value="Genomic_DNA"/>
</dbReference>
<feature type="binding site" evidence="17">
    <location>
        <position position="207"/>
    </location>
    <ligand>
        <name>substrate</name>
    </ligand>
</feature>
<feature type="binding site" evidence="17">
    <location>
        <position position="184"/>
    </location>
    <ligand>
        <name>substrate</name>
    </ligand>
</feature>
<feature type="binding site" evidence="17">
    <location>
        <position position="196"/>
    </location>
    <ligand>
        <name>NADP(+)</name>
        <dbReference type="ChEBI" id="CHEBI:58349"/>
    </ligand>
</feature>
<evidence type="ECO:0000256" key="10">
    <source>
        <dbReference type="ARBA" id="ARBA00022857"/>
    </source>
</evidence>
<feature type="binding site" evidence="17">
    <location>
        <position position="204"/>
    </location>
    <ligand>
        <name>substrate</name>
    </ligand>
</feature>
<evidence type="ECO:0000256" key="11">
    <source>
        <dbReference type="ARBA" id="ARBA00023002"/>
    </source>
</evidence>
<dbReference type="PANTHER" id="PTHR38011">
    <property type="entry name" value="DIHYDROFOLATE REDUCTASE FAMILY PROTEIN (AFU_ORTHOLOGUE AFUA_8G06820)"/>
    <property type="match status" value="1"/>
</dbReference>
<evidence type="ECO:0000256" key="9">
    <source>
        <dbReference type="ARBA" id="ARBA00022833"/>
    </source>
</evidence>
<dbReference type="GO" id="GO:0009231">
    <property type="term" value="P:riboflavin biosynthetic process"/>
    <property type="evidence" value="ECO:0007669"/>
    <property type="project" value="UniProtKB-KW"/>
</dbReference>
<accession>A0A917GAX9</accession>
<keyword evidence="10 15" id="KW-0521">NADP</keyword>
<dbReference type="GO" id="GO:0050661">
    <property type="term" value="F:NADP binding"/>
    <property type="evidence" value="ECO:0007669"/>
    <property type="project" value="InterPro"/>
</dbReference>
<evidence type="ECO:0000313" key="21">
    <source>
        <dbReference type="Proteomes" id="UP000616608"/>
    </source>
</evidence>
<proteinExistence type="inferred from homology"/>
<dbReference type="InterPro" id="IPR016193">
    <property type="entry name" value="Cytidine_deaminase-like"/>
</dbReference>
<keyword evidence="8 15" id="KW-0378">Hydrolase</keyword>
<keyword evidence="21" id="KW-1185">Reference proteome</keyword>
<evidence type="ECO:0000256" key="15">
    <source>
        <dbReference type="PIRNR" id="PIRNR006769"/>
    </source>
</evidence>
<dbReference type="Gene3D" id="3.40.430.10">
    <property type="entry name" value="Dihydrofolate Reductase, subunit A"/>
    <property type="match status" value="1"/>
</dbReference>
<keyword evidence="11 15" id="KW-0560">Oxidoreductase</keyword>
<dbReference type="EC" id="3.5.4.26" evidence="15"/>
<evidence type="ECO:0000256" key="12">
    <source>
        <dbReference type="ARBA" id="ARBA00023268"/>
    </source>
</evidence>
<dbReference type="InterPro" id="IPR050765">
    <property type="entry name" value="Riboflavin_Biosynth_HTPR"/>
</dbReference>
<evidence type="ECO:0000256" key="8">
    <source>
        <dbReference type="ARBA" id="ARBA00022801"/>
    </source>
</evidence>
<comment type="function">
    <text evidence="1 15">Converts 2,5-diamino-6-(ribosylamino)-4(3h)-pyrimidinone 5'-phosphate into 5-amino-6-(ribosylamino)-2,4(1h,3h)-pyrimidinedione 5'-phosphate.</text>
</comment>
<comment type="catalytic activity">
    <reaction evidence="13 15">
        <text>5-amino-6-(5-phospho-D-ribitylamino)uracil + NADP(+) = 5-amino-6-(5-phospho-D-ribosylamino)uracil + NADPH + H(+)</text>
        <dbReference type="Rhea" id="RHEA:17845"/>
        <dbReference type="ChEBI" id="CHEBI:15378"/>
        <dbReference type="ChEBI" id="CHEBI:57783"/>
        <dbReference type="ChEBI" id="CHEBI:58349"/>
        <dbReference type="ChEBI" id="CHEBI:58421"/>
        <dbReference type="ChEBI" id="CHEBI:58453"/>
        <dbReference type="EC" id="1.1.1.193"/>
    </reaction>
</comment>
<comment type="cofactor">
    <cofactor evidence="15 18">
        <name>Zn(2+)</name>
        <dbReference type="ChEBI" id="CHEBI:29105"/>
    </cofactor>
    <text evidence="15 18">Binds 1 zinc ion.</text>
</comment>
<dbReference type="SUPFAM" id="SSF53927">
    <property type="entry name" value="Cytidine deaminase-like"/>
    <property type="match status" value="1"/>
</dbReference>
<comment type="pathway">
    <text evidence="3 15">Cofactor biosynthesis; riboflavin biosynthesis; 5-amino-6-(D-ribitylamino)uracil from GTP: step 3/4.</text>
</comment>
<dbReference type="GO" id="GO:0008703">
    <property type="term" value="F:5-amino-6-(5-phosphoribosylamino)uracil reductase activity"/>
    <property type="evidence" value="ECO:0007669"/>
    <property type="project" value="UniProtKB-EC"/>
</dbReference>
<dbReference type="PANTHER" id="PTHR38011:SF7">
    <property type="entry name" value="2,5-DIAMINO-6-RIBOSYLAMINO-4(3H)-PYRIMIDINONE 5'-PHOSPHATE REDUCTASE"/>
    <property type="match status" value="1"/>
</dbReference>
<reference evidence="20" key="1">
    <citation type="journal article" date="2014" name="Int. J. Syst. Evol. Microbiol.">
        <title>Complete genome sequence of Corynebacterium casei LMG S-19264T (=DSM 44701T), isolated from a smear-ripened cheese.</title>
        <authorList>
            <consortium name="US DOE Joint Genome Institute (JGI-PGF)"/>
            <person name="Walter F."/>
            <person name="Albersmeier A."/>
            <person name="Kalinowski J."/>
            <person name="Ruckert C."/>
        </authorList>
    </citation>
    <scope>NUCLEOTIDE SEQUENCE</scope>
    <source>
        <strain evidence="20">CGMCC 1.15760</strain>
    </source>
</reference>
<dbReference type="PIRSF" id="PIRSF006769">
    <property type="entry name" value="RibD"/>
    <property type="match status" value="1"/>
</dbReference>
<dbReference type="GO" id="GO:0008835">
    <property type="term" value="F:diaminohydroxyphosphoribosylaminopyrimidine deaminase activity"/>
    <property type="evidence" value="ECO:0007669"/>
    <property type="project" value="UniProtKB-EC"/>
</dbReference>
<feature type="binding site" evidence="17">
    <location>
        <position position="222"/>
    </location>
    <ligand>
        <name>NADP(+)</name>
        <dbReference type="ChEBI" id="CHEBI:58349"/>
    </ligand>
</feature>
<evidence type="ECO:0000256" key="6">
    <source>
        <dbReference type="ARBA" id="ARBA00022619"/>
    </source>
</evidence>
<sequence length="393" mass="42736">MNDEEYMAIALKLAEGTTGQTSPNPVVGAIVVKENQIVGIGAHLKAGTPHAEVHAIQMAGSNSKGGTLYVTLEPCDHFGKTSPCSEIVINSGITKVFVATMDPNPKVAGKGIEKIRGAGIEVEVGLLEQEAKEQNKFYIHNISKKYPYITLKSATSLDGKIATTTGESKWISGELAREDVHKLRHEHDAILVGINTILKDDPSLTTRLRNGGKSPIRIILDTHLRIPKDARVISDQEAPTWVITGTDIDEKKKQLLEHAGIKILNIKKTKIEIKELLEILWEADIRSLLVEGGAAVNASFLNAQLFQQVIVYLAPKLIGGKVAPTSFAGEGIEKINDAIPLKIKSVQKIGDDLKVIAIPDLHLSCKFCKTCRNVNGCSISSTSKFAMNTTHYW</sequence>
<feature type="binding site" evidence="18">
    <location>
        <position position="75"/>
    </location>
    <ligand>
        <name>Zn(2+)</name>
        <dbReference type="ChEBI" id="CHEBI:29105"/>
        <note>catalytic</note>
    </ligand>
</feature>
<dbReference type="Proteomes" id="UP000616608">
    <property type="component" value="Unassembled WGS sequence"/>
</dbReference>
<feature type="binding site" evidence="17">
    <location>
        <position position="168"/>
    </location>
    <ligand>
        <name>substrate</name>
    </ligand>
</feature>
<evidence type="ECO:0000256" key="5">
    <source>
        <dbReference type="ARBA" id="ARBA00007417"/>
    </source>
</evidence>
<dbReference type="PROSITE" id="PS00903">
    <property type="entry name" value="CYT_DCMP_DEAMINASES_1"/>
    <property type="match status" value="1"/>
</dbReference>
<evidence type="ECO:0000256" key="17">
    <source>
        <dbReference type="PIRSR" id="PIRSR006769-2"/>
    </source>
</evidence>
<comment type="similarity">
    <text evidence="4 15">In the N-terminal section; belongs to the cytidine and deoxycytidylate deaminase family.</text>
</comment>
<keyword evidence="6 15" id="KW-0686">Riboflavin biosynthesis</keyword>
<dbReference type="InterPro" id="IPR004794">
    <property type="entry name" value="Eubact_RibD"/>
</dbReference>
<dbReference type="InterPro" id="IPR002125">
    <property type="entry name" value="CMP_dCMP_dom"/>
</dbReference>
<feature type="binding site" evidence="17">
    <location>
        <position position="154"/>
    </location>
    <ligand>
        <name>NADP(+)</name>
        <dbReference type="ChEBI" id="CHEBI:58349"/>
    </ligand>
</feature>
<dbReference type="EC" id="1.1.1.193" evidence="15"/>
<feature type="binding site" evidence="17">
    <location>
        <begin position="293"/>
        <end position="299"/>
    </location>
    <ligand>
        <name>NADP(+)</name>
        <dbReference type="ChEBI" id="CHEBI:58349"/>
    </ligand>
</feature>
<keyword evidence="9 15" id="KW-0862">Zinc</keyword>
<dbReference type="Pfam" id="PF01872">
    <property type="entry name" value="RibD_C"/>
    <property type="match status" value="1"/>
</dbReference>
<evidence type="ECO:0000256" key="13">
    <source>
        <dbReference type="ARBA" id="ARBA00049861"/>
    </source>
</evidence>
<evidence type="ECO:0000256" key="7">
    <source>
        <dbReference type="ARBA" id="ARBA00022723"/>
    </source>
</evidence>
<dbReference type="FunFam" id="3.40.140.10:FF:000025">
    <property type="entry name" value="Riboflavin biosynthesis protein RibD"/>
    <property type="match status" value="1"/>
</dbReference>
<protein>
    <recommendedName>
        <fullName evidence="15">Riboflavin biosynthesis protein RibD</fullName>
    </recommendedName>
    <domain>
        <recommendedName>
            <fullName evidence="15">Diaminohydroxyphosphoribosylaminopyrimidine deaminase</fullName>
            <shortName evidence="15">DRAP deaminase</shortName>
            <ecNumber evidence="15">3.5.4.26</ecNumber>
        </recommendedName>
        <alternativeName>
            <fullName evidence="15">Riboflavin-specific deaminase</fullName>
        </alternativeName>
    </domain>
    <domain>
        <recommendedName>
            <fullName evidence="15">5-amino-6-(5-phosphoribosylamino)uracil reductase</fullName>
            <ecNumber evidence="15">1.1.1.193</ecNumber>
        </recommendedName>
        <alternativeName>
            <fullName evidence="15">HTP reductase</fullName>
        </alternativeName>
    </domain>
</protein>
<dbReference type="Pfam" id="PF00383">
    <property type="entry name" value="dCMP_cyt_deam_1"/>
    <property type="match status" value="1"/>
</dbReference>
<feature type="binding site" evidence="17">
    <location>
        <position position="291"/>
    </location>
    <ligand>
        <name>substrate</name>
    </ligand>
</feature>
<dbReference type="Gene3D" id="3.40.140.10">
    <property type="entry name" value="Cytidine Deaminase, domain 2"/>
    <property type="match status" value="1"/>
</dbReference>
<evidence type="ECO:0000256" key="3">
    <source>
        <dbReference type="ARBA" id="ARBA00004910"/>
    </source>
</evidence>